<evidence type="ECO:0000313" key="14">
    <source>
        <dbReference type="EMBL" id="MCL7931213.1"/>
    </source>
</evidence>
<comment type="caution">
    <text evidence="14">The sequence shown here is derived from an EMBL/GenBank/DDBJ whole genome shotgun (WGS) entry which is preliminary data.</text>
</comment>
<dbReference type="InterPro" id="IPR037066">
    <property type="entry name" value="Plug_dom_sf"/>
</dbReference>
<keyword evidence="3 8" id="KW-1134">Transmembrane beta strand</keyword>
<keyword evidence="6 8" id="KW-0472">Membrane</keyword>
<evidence type="ECO:0000256" key="2">
    <source>
        <dbReference type="ARBA" id="ARBA00022448"/>
    </source>
</evidence>
<keyword evidence="4 8" id="KW-0812">Transmembrane</keyword>
<evidence type="ECO:0000259" key="13">
    <source>
        <dbReference type="Pfam" id="PF07715"/>
    </source>
</evidence>
<keyword evidence="5 9" id="KW-0798">TonB box</keyword>
<reference evidence="14" key="1">
    <citation type="submission" date="2022-05" db="EMBL/GenBank/DDBJ databases">
        <title>Halomonas geminus sp. nov. and Halomonas llamarensis sp. nov. isolated from high-altitude salars of the Atacama Desert.</title>
        <authorList>
            <person name="Hintersatz C."/>
            <person name="Rojas L.A."/>
            <person name="Wei T.-S."/>
            <person name="Kutschke S."/>
            <person name="Lehmann F."/>
            <person name="Jain R."/>
            <person name="Pollmann K."/>
        </authorList>
    </citation>
    <scope>NUCLEOTIDE SEQUENCE</scope>
    <source>
        <strain evidence="14">ATCHA</strain>
    </source>
</reference>
<dbReference type="CDD" id="cd01347">
    <property type="entry name" value="ligand_gated_channel"/>
    <property type="match status" value="1"/>
</dbReference>
<dbReference type="InterPro" id="IPR000531">
    <property type="entry name" value="Beta-barrel_TonB"/>
</dbReference>
<dbReference type="InterPro" id="IPR012910">
    <property type="entry name" value="Plug_dom"/>
</dbReference>
<feature type="signal peptide" evidence="11">
    <location>
        <begin position="1"/>
        <end position="31"/>
    </location>
</feature>
<comment type="similarity">
    <text evidence="8 9">Belongs to the TonB-dependent receptor family.</text>
</comment>
<evidence type="ECO:0000256" key="9">
    <source>
        <dbReference type="RuleBase" id="RU003357"/>
    </source>
</evidence>
<dbReference type="Gene3D" id="2.170.130.10">
    <property type="entry name" value="TonB-dependent receptor, plug domain"/>
    <property type="match status" value="1"/>
</dbReference>
<dbReference type="InterPro" id="IPR036942">
    <property type="entry name" value="Beta-barrel_TonB_sf"/>
</dbReference>
<accession>A0ABT0SUF5</accession>
<evidence type="ECO:0000256" key="7">
    <source>
        <dbReference type="ARBA" id="ARBA00023237"/>
    </source>
</evidence>
<keyword evidence="2 8" id="KW-0813">Transport</keyword>
<evidence type="ECO:0000256" key="1">
    <source>
        <dbReference type="ARBA" id="ARBA00004571"/>
    </source>
</evidence>
<dbReference type="Pfam" id="PF00593">
    <property type="entry name" value="TonB_dep_Rec_b-barrel"/>
    <property type="match status" value="1"/>
</dbReference>
<dbReference type="PROSITE" id="PS52016">
    <property type="entry name" value="TONB_DEPENDENT_REC_3"/>
    <property type="match status" value="1"/>
</dbReference>
<keyword evidence="7 8" id="KW-0998">Cell outer membrane</keyword>
<gene>
    <name evidence="14" type="ORF">M8006_14725</name>
</gene>
<evidence type="ECO:0000256" key="8">
    <source>
        <dbReference type="PROSITE-ProRule" id="PRU01360"/>
    </source>
</evidence>
<protein>
    <submittedName>
        <fullName evidence="14">TonB-dependent receptor</fullName>
    </submittedName>
</protein>
<dbReference type="Gene3D" id="2.40.170.20">
    <property type="entry name" value="TonB-dependent receptor, beta-barrel domain"/>
    <property type="match status" value="1"/>
</dbReference>
<name>A0ABT0SUF5_9GAMM</name>
<dbReference type="Proteomes" id="UP001165308">
    <property type="component" value="Unassembled WGS sequence"/>
</dbReference>
<feature type="region of interest" description="Disordered" evidence="10">
    <location>
        <begin position="501"/>
        <end position="523"/>
    </location>
</feature>
<evidence type="ECO:0000256" key="6">
    <source>
        <dbReference type="ARBA" id="ARBA00023136"/>
    </source>
</evidence>
<feature type="chain" id="PRO_5046820333" evidence="11">
    <location>
        <begin position="32"/>
        <end position="741"/>
    </location>
</feature>
<dbReference type="EMBL" id="JAMJPJ010000032">
    <property type="protein sequence ID" value="MCL7931213.1"/>
    <property type="molecule type" value="Genomic_DNA"/>
</dbReference>
<keyword evidence="11" id="KW-0732">Signal</keyword>
<evidence type="ECO:0000259" key="12">
    <source>
        <dbReference type="Pfam" id="PF00593"/>
    </source>
</evidence>
<evidence type="ECO:0000256" key="5">
    <source>
        <dbReference type="ARBA" id="ARBA00023077"/>
    </source>
</evidence>
<evidence type="ECO:0000256" key="3">
    <source>
        <dbReference type="ARBA" id="ARBA00022452"/>
    </source>
</evidence>
<dbReference type="SUPFAM" id="SSF56935">
    <property type="entry name" value="Porins"/>
    <property type="match status" value="1"/>
</dbReference>
<feature type="domain" description="TonB-dependent receptor plug" evidence="13">
    <location>
        <begin position="68"/>
        <end position="171"/>
    </location>
</feature>
<dbReference type="Pfam" id="PF07715">
    <property type="entry name" value="Plug"/>
    <property type="match status" value="1"/>
</dbReference>
<evidence type="ECO:0000313" key="15">
    <source>
        <dbReference type="Proteomes" id="UP001165308"/>
    </source>
</evidence>
<proteinExistence type="inferred from homology"/>
<dbReference type="RefSeq" id="WP_250083482.1">
    <property type="nucleotide sequence ID" value="NZ_JAMJPJ010000032.1"/>
</dbReference>
<organism evidence="14 15">
    <name type="scientific">Halomonas llamarensis</name>
    <dbReference type="NCBI Taxonomy" id="2945104"/>
    <lineage>
        <taxon>Bacteria</taxon>
        <taxon>Pseudomonadati</taxon>
        <taxon>Pseudomonadota</taxon>
        <taxon>Gammaproteobacteria</taxon>
        <taxon>Oceanospirillales</taxon>
        <taxon>Halomonadaceae</taxon>
        <taxon>Halomonas</taxon>
    </lineage>
</organism>
<evidence type="ECO:0000256" key="10">
    <source>
        <dbReference type="SAM" id="MobiDB-lite"/>
    </source>
</evidence>
<sequence>MKFSLSSRSVPHSALVVLTFLITGPTQLALAQTPSSPTQLGEDAQSLDPITVFGEVDTSAQRAVQLKASAPNSIEVITAEQLQQYNEQALGDALRRVPGVTYDGANRSREVRLRGLPGEYTQVLVNGRPMIDGESRRSFEVDRIPTGLVERVEVVRSPRASLPGQGAAGTVNIILKNGVEQMPQSELAVGAGYLEGNGEQGELSFATATKAGPLDVMLAGSVQRFRRSESKDEFEFDAGGSPDGGVLELNERRFDQINLIPRLALQTDQLGRFEFDPFYLRTTEFRDDIETDLEADQVTLKRVSNENRERVRESYGFRGGWERELSPSANLRLNLDWQRGETDTERDETRLNADGTVDRERQRTELIELEMTRPEAILTMQAQDHSLSFGVGASLRGHDETNGEIRDGAARPPREDRIFEIDEDIVFAFAEDVWNVRDNLRVTGGLRLEDSETETTDFFGVSTENDADFLLPSVNAVFSATPQTDLRFGVARTLRRPDLRALSPSIDEEDGTAADPDIQGNPRQDPESIWGLDLGVDHYFADNRGHVSLNLFERMFEDKIEKFTEQDGNRFVATPQNVGDARARGIELSARAPLTGIGLDGFTLWGNAGYTDSSVDEISGGSRPFLNQPDAFGNLGLDYFVAPWNTTLGLAVNHVTSVDQTQQLDGGGFLDQSIESRTRLDLSSSTKLADGLDLTLSITNLLGQTEDRVDQILDNSGAVISTTRTSEPTYQAAFARLNWTY</sequence>
<evidence type="ECO:0000256" key="11">
    <source>
        <dbReference type="SAM" id="SignalP"/>
    </source>
</evidence>
<comment type="subcellular location">
    <subcellularLocation>
        <location evidence="1 8">Cell outer membrane</location>
        <topology evidence="1 8">Multi-pass membrane protein</topology>
    </subcellularLocation>
</comment>
<dbReference type="InterPro" id="IPR039426">
    <property type="entry name" value="TonB-dep_rcpt-like"/>
</dbReference>
<evidence type="ECO:0000256" key="4">
    <source>
        <dbReference type="ARBA" id="ARBA00022692"/>
    </source>
</evidence>
<dbReference type="PANTHER" id="PTHR40980:SF4">
    <property type="entry name" value="TONB-DEPENDENT RECEPTOR-LIKE BETA-BARREL DOMAIN-CONTAINING PROTEIN"/>
    <property type="match status" value="1"/>
</dbReference>
<dbReference type="PANTHER" id="PTHR40980">
    <property type="entry name" value="PLUG DOMAIN-CONTAINING PROTEIN"/>
    <property type="match status" value="1"/>
</dbReference>
<keyword evidence="14" id="KW-0675">Receptor</keyword>
<keyword evidence="15" id="KW-1185">Reference proteome</keyword>
<feature type="domain" description="TonB-dependent receptor-like beta-barrel" evidence="12">
    <location>
        <begin position="304"/>
        <end position="701"/>
    </location>
</feature>